<dbReference type="STRING" id="1173027.Mic7113_3807"/>
<dbReference type="Proteomes" id="UP000010471">
    <property type="component" value="Chromosome"/>
</dbReference>
<feature type="transmembrane region" description="Helical" evidence="2">
    <location>
        <begin position="38"/>
        <end position="60"/>
    </location>
</feature>
<proteinExistence type="predicted"/>
<name>K9WIB7_9CYAN</name>
<feature type="compositionally biased region" description="Acidic residues" evidence="1">
    <location>
        <begin position="223"/>
        <end position="240"/>
    </location>
</feature>
<keyword evidence="2" id="KW-1133">Transmembrane helix</keyword>
<feature type="compositionally biased region" description="Basic and acidic residues" evidence="1">
    <location>
        <begin position="74"/>
        <end position="93"/>
    </location>
</feature>
<dbReference type="OrthoDB" id="428681at2"/>
<keyword evidence="4" id="KW-1185">Reference proteome</keyword>
<feature type="transmembrane region" description="Helical" evidence="2">
    <location>
        <begin position="7"/>
        <end position="32"/>
    </location>
</feature>
<dbReference type="RefSeq" id="WP_015183665.1">
    <property type="nucleotide sequence ID" value="NC_019738.1"/>
</dbReference>
<dbReference type="AlphaFoldDB" id="K9WIB7"/>
<accession>K9WIB7</accession>
<dbReference type="HOGENOM" id="CLU_097506_0_0_3"/>
<feature type="region of interest" description="Disordered" evidence="1">
    <location>
        <begin position="71"/>
        <end position="249"/>
    </location>
</feature>
<organism evidence="3 4">
    <name type="scientific">Allocoleopsis franciscana PCC 7113</name>
    <dbReference type="NCBI Taxonomy" id="1173027"/>
    <lineage>
        <taxon>Bacteria</taxon>
        <taxon>Bacillati</taxon>
        <taxon>Cyanobacteriota</taxon>
        <taxon>Cyanophyceae</taxon>
        <taxon>Coleofasciculales</taxon>
        <taxon>Coleofasciculaceae</taxon>
        <taxon>Allocoleopsis</taxon>
        <taxon>Allocoleopsis franciscana</taxon>
    </lineage>
</organism>
<keyword evidence="2" id="KW-0812">Transmembrane</keyword>
<evidence type="ECO:0000256" key="2">
    <source>
        <dbReference type="SAM" id="Phobius"/>
    </source>
</evidence>
<reference evidence="3 4" key="1">
    <citation type="submission" date="2012-06" db="EMBL/GenBank/DDBJ databases">
        <title>Finished chromosome of genome of Microcoleus sp. PCC 7113.</title>
        <authorList>
            <consortium name="US DOE Joint Genome Institute"/>
            <person name="Gugger M."/>
            <person name="Coursin T."/>
            <person name="Rippka R."/>
            <person name="Tandeau De Marsac N."/>
            <person name="Huntemann M."/>
            <person name="Wei C.-L."/>
            <person name="Han J."/>
            <person name="Detter J.C."/>
            <person name="Han C."/>
            <person name="Tapia R."/>
            <person name="Chen A."/>
            <person name="Kyrpides N."/>
            <person name="Mavromatis K."/>
            <person name="Markowitz V."/>
            <person name="Szeto E."/>
            <person name="Ivanova N."/>
            <person name="Pagani I."/>
            <person name="Pati A."/>
            <person name="Goodwin L."/>
            <person name="Nordberg H.P."/>
            <person name="Cantor M.N."/>
            <person name="Hua S.X."/>
            <person name="Woyke T."/>
            <person name="Kerfeld C.A."/>
        </authorList>
    </citation>
    <scope>NUCLEOTIDE SEQUENCE [LARGE SCALE GENOMIC DNA]</scope>
    <source>
        <strain evidence="3 4">PCC 7113</strain>
    </source>
</reference>
<dbReference type="eggNOG" id="COG5416">
    <property type="taxonomic scope" value="Bacteria"/>
</dbReference>
<evidence type="ECO:0000313" key="3">
    <source>
        <dbReference type="EMBL" id="AFZ19524.1"/>
    </source>
</evidence>
<sequence>MPVIRIVLLVVVGGGLALFAFSNLSPVLPLVFLGTQTLALPVAAWIGLAIAAGAFTSFFLQFLSSLQKGYSTLSREEPDEVPRRRSPYRREPLENPEPEPQTQYTSPPPPPPAQTPSNRVTSDWEESSREDWDFDDEPAAPTSRAQEVDDWQGDRSSSSPRDTPPMDGTNYEVPQEPKTSSQSGSVYSFSYRDTPQSGVAKPDQVYDANYRVITPPYQKPPEPSEDEEDWGFEDDEDFDDQAPSKPGRR</sequence>
<feature type="compositionally biased region" description="Low complexity" evidence="1">
    <location>
        <begin position="180"/>
        <end position="190"/>
    </location>
</feature>
<dbReference type="EMBL" id="CP003630">
    <property type="protein sequence ID" value="AFZ19524.1"/>
    <property type="molecule type" value="Genomic_DNA"/>
</dbReference>
<evidence type="ECO:0000313" key="4">
    <source>
        <dbReference type="Proteomes" id="UP000010471"/>
    </source>
</evidence>
<protein>
    <recommendedName>
        <fullName evidence="5">Lipopolysaccharide assembly protein A domain-containing protein</fullName>
    </recommendedName>
</protein>
<keyword evidence="2" id="KW-0472">Membrane</keyword>
<dbReference type="KEGG" id="mic:Mic7113_3807"/>
<evidence type="ECO:0000256" key="1">
    <source>
        <dbReference type="SAM" id="MobiDB-lite"/>
    </source>
</evidence>
<gene>
    <name evidence="3" type="ORF">Mic7113_3807</name>
</gene>
<dbReference type="PATRIC" id="fig|1173027.3.peg.4190"/>
<evidence type="ECO:0008006" key="5">
    <source>
        <dbReference type="Google" id="ProtNLM"/>
    </source>
</evidence>